<dbReference type="GO" id="GO:0005634">
    <property type="term" value="C:nucleus"/>
    <property type="evidence" value="ECO:0007669"/>
    <property type="project" value="UniProtKB-SubCell"/>
</dbReference>
<comment type="catalytic activity">
    <reaction evidence="4">
        <text>a 5'-end triphospho-ribonucleoside in mRNA + H2O = a 5'-end phospho-ribonucleoside in mRNA + diphosphate + H(+)</text>
        <dbReference type="Rhea" id="RHEA:78683"/>
        <dbReference type="Rhea" id="RHEA-COMP:15692"/>
        <dbReference type="Rhea" id="RHEA-COMP:17164"/>
        <dbReference type="ChEBI" id="CHEBI:15377"/>
        <dbReference type="ChEBI" id="CHEBI:15378"/>
        <dbReference type="ChEBI" id="CHEBI:33019"/>
        <dbReference type="ChEBI" id="CHEBI:138282"/>
        <dbReference type="ChEBI" id="CHEBI:167618"/>
    </reaction>
    <physiologicalReaction direction="left-to-right" evidence="4">
        <dbReference type="Rhea" id="RHEA:78684"/>
    </physiologicalReaction>
</comment>
<evidence type="ECO:0000256" key="6">
    <source>
        <dbReference type="ARBA" id="ARBA00048124"/>
    </source>
</evidence>
<comment type="similarity">
    <text evidence="2 7">Belongs to the DXO/Dom3Z family.</text>
</comment>
<evidence type="ECO:0000313" key="11">
    <source>
        <dbReference type="Proteomes" id="UP000572817"/>
    </source>
</evidence>
<dbReference type="GO" id="GO:0004518">
    <property type="term" value="F:nuclease activity"/>
    <property type="evidence" value="ECO:0007669"/>
    <property type="project" value="UniProtKB-KW"/>
</dbReference>
<dbReference type="OrthoDB" id="5853397at2759"/>
<evidence type="ECO:0000256" key="7">
    <source>
        <dbReference type="RuleBase" id="RU367113"/>
    </source>
</evidence>
<keyword evidence="7" id="KW-0547">Nucleotide-binding</keyword>
<dbReference type="GO" id="GO:0046872">
    <property type="term" value="F:metal ion binding"/>
    <property type="evidence" value="ECO:0007669"/>
    <property type="project" value="UniProtKB-KW"/>
</dbReference>
<dbReference type="InterPro" id="IPR039039">
    <property type="entry name" value="RAI1-like_fam"/>
</dbReference>
<comment type="catalytic activity">
    <reaction evidence="3">
        <text>a 5'-end (N(7)-methyl 5'-triphosphoguanosine)-ribonucleoside-ribonucleotide in mRNA + H2O = a (N(7)-methyl 5'-triphosphoguanosine)-nucleoside + a 5'-end phospho-ribonucleoside in mRNA + H(+)</text>
        <dbReference type="Rhea" id="RHEA:66928"/>
        <dbReference type="Rhea" id="RHEA-COMP:15692"/>
        <dbReference type="Rhea" id="RHEA-COMP:17313"/>
        <dbReference type="ChEBI" id="CHEBI:15377"/>
        <dbReference type="ChEBI" id="CHEBI:15378"/>
        <dbReference type="ChEBI" id="CHEBI:138282"/>
        <dbReference type="ChEBI" id="CHEBI:172876"/>
        <dbReference type="ChEBI" id="CHEBI:172877"/>
    </reaction>
    <physiologicalReaction direction="left-to-right" evidence="3">
        <dbReference type="Rhea" id="RHEA:66929"/>
    </physiologicalReaction>
</comment>
<dbReference type="AlphaFoldDB" id="A0A8H4MXL4"/>
<dbReference type="Pfam" id="PF08652">
    <property type="entry name" value="RAI1"/>
    <property type="match status" value="1"/>
</dbReference>
<gene>
    <name evidence="10" type="ORF">GTA08_BOTSDO08914</name>
</gene>
<feature type="domain" description="RAI1-like" evidence="9">
    <location>
        <begin position="45"/>
        <end position="388"/>
    </location>
</feature>
<evidence type="ECO:0000256" key="1">
    <source>
        <dbReference type="ARBA" id="ARBA00001968"/>
    </source>
</evidence>
<dbReference type="EMBL" id="WWBZ02000062">
    <property type="protein sequence ID" value="KAF4302754.1"/>
    <property type="molecule type" value="Genomic_DNA"/>
</dbReference>
<comment type="subcellular location">
    <subcellularLocation>
        <location evidence="7">Nucleus</location>
    </subcellularLocation>
</comment>
<keyword evidence="11" id="KW-1185">Reference proteome</keyword>
<evidence type="ECO:0000259" key="9">
    <source>
        <dbReference type="Pfam" id="PF08652"/>
    </source>
</evidence>
<dbReference type="GO" id="GO:0034353">
    <property type="term" value="F:mRNA 5'-diphosphatase activity"/>
    <property type="evidence" value="ECO:0007669"/>
    <property type="project" value="TreeGrafter"/>
</dbReference>
<feature type="region of interest" description="Disordered" evidence="8">
    <location>
        <begin position="1"/>
        <end position="20"/>
    </location>
</feature>
<evidence type="ECO:0000313" key="10">
    <source>
        <dbReference type="EMBL" id="KAF4302754.1"/>
    </source>
</evidence>
<dbReference type="EC" id="3.6.1.-" evidence="7"/>
<dbReference type="GO" id="GO:0000166">
    <property type="term" value="F:nucleotide binding"/>
    <property type="evidence" value="ECO:0007669"/>
    <property type="project" value="UniProtKB-KW"/>
</dbReference>
<name>A0A8H4MXL4_9PEZI</name>
<keyword evidence="7" id="KW-0539">Nucleus</keyword>
<protein>
    <recommendedName>
        <fullName evidence="7">Decapping nuclease</fullName>
        <ecNumber evidence="7">3.6.1.-</ecNumber>
    </recommendedName>
</protein>
<comment type="caution">
    <text evidence="10">The sequence shown here is derived from an EMBL/GenBank/DDBJ whole genome shotgun (WGS) entry which is preliminary data.</text>
</comment>
<keyword evidence="7" id="KW-0378">Hydrolase</keyword>
<proteinExistence type="inferred from homology"/>
<evidence type="ECO:0000256" key="4">
    <source>
        <dbReference type="ARBA" id="ARBA00044692"/>
    </source>
</evidence>
<dbReference type="GO" id="GO:0110155">
    <property type="term" value="P:NAD-cap decapping"/>
    <property type="evidence" value="ECO:0007669"/>
    <property type="project" value="TreeGrafter"/>
</dbReference>
<sequence length="414" mass="47863">MMQAQPSNASVPNGGAMQNNPQEQIFTASRQAHRNNFMDMPSMLKAPEEIACFSYDENLNLHLDSRSLAYYFSPSPRGSEKFIDLSKGMNDFRQRDDSKDDHLHGLLTAIMDKEKKNQAKLDAHFISYRGMMTNLLTLPYSNGDQWVMKLTSFDGTIFIEEDKQAKLKARKNDKKGHQSNKNLQFYGFKFETLYTIPDIWDNVSREEIEGRDEKVVDNHPQYCSVVKTSIGETSMIIGGEVDCIWDQKIEGETRHEWIELKTTEWIPPYIRPDTRDRKLHNYDWRKLKYWAQSYLIGCPRVVVGKRDYKTDRLMMPLDVFYTLDIPKEATTWDARVCKQTWAGLLKWLHEKISGQPGVWKLSKKGGEDVVRLVHDEPTGTGEILTDEFIAHRQSMTPSSAGVQVDETDDVQMEE</sequence>
<dbReference type="Proteomes" id="UP000572817">
    <property type="component" value="Unassembled WGS sequence"/>
</dbReference>
<dbReference type="InterPro" id="IPR013961">
    <property type="entry name" value="RAI1"/>
</dbReference>
<comment type="cofactor">
    <cofactor evidence="1 7">
        <name>a divalent metal cation</name>
        <dbReference type="ChEBI" id="CHEBI:60240"/>
    </cofactor>
</comment>
<reference evidence="10" key="1">
    <citation type="submission" date="2020-04" db="EMBL/GenBank/DDBJ databases">
        <title>Genome Assembly and Annotation of Botryosphaeria dothidea sdau 11-99, a Latent Pathogen of Apple Fruit Ring Rot in China.</title>
        <authorList>
            <person name="Yu C."/>
            <person name="Diao Y."/>
            <person name="Lu Q."/>
            <person name="Zhao J."/>
            <person name="Cui S."/>
            <person name="Peng C."/>
            <person name="He B."/>
            <person name="Liu H."/>
        </authorList>
    </citation>
    <scope>NUCLEOTIDE SEQUENCE [LARGE SCALE GENOMIC DNA]</scope>
    <source>
        <strain evidence="10">Sdau11-99</strain>
    </source>
</reference>
<organism evidence="10 11">
    <name type="scientific">Botryosphaeria dothidea</name>
    <dbReference type="NCBI Taxonomy" id="55169"/>
    <lineage>
        <taxon>Eukaryota</taxon>
        <taxon>Fungi</taxon>
        <taxon>Dikarya</taxon>
        <taxon>Ascomycota</taxon>
        <taxon>Pezizomycotina</taxon>
        <taxon>Dothideomycetes</taxon>
        <taxon>Dothideomycetes incertae sedis</taxon>
        <taxon>Botryosphaeriales</taxon>
        <taxon>Botryosphaeriaceae</taxon>
        <taxon>Botryosphaeria</taxon>
    </lineage>
</organism>
<dbReference type="GO" id="GO:0000956">
    <property type="term" value="P:nuclear-transcribed mRNA catabolic process"/>
    <property type="evidence" value="ECO:0007669"/>
    <property type="project" value="TreeGrafter"/>
</dbReference>
<dbReference type="PANTHER" id="PTHR12395">
    <property type="entry name" value="DOM-3 RELATED"/>
    <property type="match status" value="1"/>
</dbReference>
<feature type="compositionally biased region" description="Acidic residues" evidence="8">
    <location>
        <begin position="405"/>
        <end position="414"/>
    </location>
</feature>
<dbReference type="GO" id="GO:0003723">
    <property type="term" value="F:RNA binding"/>
    <property type="evidence" value="ECO:0007669"/>
    <property type="project" value="UniProtKB-KW"/>
</dbReference>
<evidence type="ECO:0000256" key="5">
    <source>
        <dbReference type="ARBA" id="ARBA00046211"/>
    </source>
</evidence>
<dbReference type="PANTHER" id="PTHR12395:SF9">
    <property type="entry name" value="DECAPPING AND EXORIBONUCLEASE PROTEIN"/>
    <property type="match status" value="1"/>
</dbReference>
<evidence type="ECO:0000256" key="3">
    <source>
        <dbReference type="ARBA" id="ARBA00044676"/>
    </source>
</evidence>
<keyword evidence="7" id="KW-0694">RNA-binding</keyword>
<comment type="function">
    <text evidence="5">Decapping enzyme for NAD-capped RNAs: specifically hydrolyzes the nicotinamide adenine dinucleotide (NAD) cap from a subset of RNAs by removing the entire NAD moiety from the 5'-end of an NAD-capped RNA. The NAD-cap is present at the 5'-end of some RNAs and snoRNAs. In contrast to the canonical 5'-end N7 methylguanosine (m7G) cap, the NAD cap promotes mRNA decay. Also acts as a non-canonical decapping enzyme that removes the entire cap structure of m7G capped or incompletely capped RNAs. Has decapping activity toward incomplete 5'-end m7G cap mRNAs such as unmethylated 5'-end-capped RNA (cap0), while it has no activity toward 2'-O-ribose methylated m7G cap (cap1). Also possesses RNA 5'-pyrophosphohydrolase activity by hydrolyzing the 5'-end triphosphate to release pyrophosphates. Stimulates exoribonuclease activity of Rat1, allowing it to degrade RNAs with stable secondary structure more effectively.</text>
</comment>
<evidence type="ECO:0000256" key="2">
    <source>
        <dbReference type="ARBA" id="ARBA00006562"/>
    </source>
</evidence>
<dbReference type="GO" id="GO:0005829">
    <property type="term" value="C:cytosol"/>
    <property type="evidence" value="ECO:0007669"/>
    <property type="project" value="TreeGrafter"/>
</dbReference>
<keyword evidence="7" id="KW-0479">Metal-binding</keyword>
<feature type="region of interest" description="Disordered" evidence="8">
    <location>
        <begin position="395"/>
        <end position="414"/>
    </location>
</feature>
<accession>A0A8H4MXL4</accession>
<evidence type="ECO:0000256" key="8">
    <source>
        <dbReference type="SAM" id="MobiDB-lite"/>
    </source>
</evidence>
<keyword evidence="7" id="KW-0540">Nuclease</keyword>
<comment type="catalytic activity">
    <reaction evidence="6">
        <text>a 5'-end NAD(+)-phospho-ribonucleoside in mRNA + H2O = a 5'-end phospho-ribonucleoside in mRNA + NAD(+) + H(+)</text>
        <dbReference type="Rhea" id="RHEA:60880"/>
        <dbReference type="Rhea" id="RHEA-COMP:15692"/>
        <dbReference type="Rhea" id="RHEA-COMP:15698"/>
        <dbReference type="ChEBI" id="CHEBI:15377"/>
        <dbReference type="ChEBI" id="CHEBI:15378"/>
        <dbReference type="ChEBI" id="CHEBI:57540"/>
        <dbReference type="ChEBI" id="CHEBI:138282"/>
        <dbReference type="ChEBI" id="CHEBI:144029"/>
    </reaction>
    <physiologicalReaction direction="left-to-right" evidence="6">
        <dbReference type="Rhea" id="RHEA:60881"/>
    </physiologicalReaction>
</comment>